<name>A0ACC0ITI0_9ERIC</name>
<organism evidence="1 2">
    <name type="scientific">Camellia lanceoleosa</name>
    <dbReference type="NCBI Taxonomy" id="1840588"/>
    <lineage>
        <taxon>Eukaryota</taxon>
        <taxon>Viridiplantae</taxon>
        <taxon>Streptophyta</taxon>
        <taxon>Embryophyta</taxon>
        <taxon>Tracheophyta</taxon>
        <taxon>Spermatophyta</taxon>
        <taxon>Magnoliopsida</taxon>
        <taxon>eudicotyledons</taxon>
        <taxon>Gunneridae</taxon>
        <taxon>Pentapetalae</taxon>
        <taxon>asterids</taxon>
        <taxon>Ericales</taxon>
        <taxon>Theaceae</taxon>
        <taxon>Camellia</taxon>
    </lineage>
</organism>
<sequence>MDGAAKGCPRQANGGSIIRDHLGQWFTRFCKNIGRTTSIEVEIWAIRNGLTLANDINLKKLVVEMDAKLAIDLVAKENTTHHRSNNIIVLSEQAGDHQSLPLLPGSRVYHCYREANKCTDLLIGIGNNIDLGIRFFNIVPY</sequence>
<reference evidence="1 2" key="1">
    <citation type="journal article" date="2022" name="Plant J.">
        <title>Chromosome-level genome of Camellia lanceoleosa provides a valuable resource for understanding genome evolution and self-incompatibility.</title>
        <authorList>
            <person name="Gong W."/>
            <person name="Xiao S."/>
            <person name="Wang L."/>
            <person name="Liao Z."/>
            <person name="Chang Y."/>
            <person name="Mo W."/>
            <person name="Hu G."/>
            <person name="Li W."/>
            <person name="Zhao G."/>
            <person name="Zhu H."/>
            <person name="Hu X."/>
            <person name="Ji K."/>
            <person name="Xiang X."/>
            <person name="Song Q."/>
            <person name="Yuan D."/>
            <person name="Jin S."/>
            <person name="Zhang L."/>
        </authorList>
    </citation>
    <scope>NUCLEOTIDE SEQUENCE [LARGE SCALE GENOMIC DNA]</scope>
    <source>
        <strain evidence="1">SQ_2022a</strain>
    </source>
</reference>
<proteinExistence type="predicted"/>
<dbReference type="Proteomes" id="UP001060215">
    <property type="component" value="Chromosome 3"/>
</dbReference>
<gene>
    <name evidence="1" type="ORF">LOK49_LG02G02741</name>
</gene>
<protein>
    <submittedName>
        <fullName evidence="1">Ribonuclease H protein</fullName>
    </submittedName>
</protein>
<evidence type="ECO:0000313" key="1">
    <source>
        <dbReference type="EMBL" id="KAI8028672.1"/>
    </source>
</evidence>
<evidence type="ECO:0000313" key="2">
    <source>
        <dbReference type="Proteomes" id="UP001060215"/>
    </source>
</evidence>
<dbReference type="EMBL" id="CM045760">
    <property type="protein sequence ID" value="KAI8028672.1"/>
    <property type="molecule type" value="Genomic_DNA"/>
</dbReference>
<accession>A0ACC0ITI0</accession>
<keyword evidence="2" id="KW-1185">Reference proteome</keyword>
<comment type="caution">
    <text evidence="1">The sequence shown here is derived from an EMBL/GenBank/DDBJ whole genome shotgun (WGS) entry which is preliminary data.</text>
</comment>